<keyword evidence="5" id="KW-0255">Endonuclease</keyword>
<keyword evidence="6" id="KW-1185">Reference proteome</keyword>
<dbReference type="Proteomes" id="UP001139125">
    <property type="component" value="Unassembled WGS sequence"/>
</dbReference>
<evidence type="ECO:0000256" key="3">
    <source>
        <dbReference type="PROSITE-ProRule" id="PRU00492"/>
    </source>
</evidence>
<sequence>MKSFDVIKSTGEREKFKLSKLKQSLGNAGAQPPVIKAVVNHLEETGYFRDDITTKEIYREAYRLLKKNSKRVARRYKLKESLLELGPSGYPFEVLISEVFRSLGYKTEVGETVQGKCVSHEIDVIAQDEQEIFMIECKFHNRKDHHCNVTIPLYVQSRFLDVSETWKTDSNLKNKKSCGFIATNTRFTQDAIDYAACSGMKLLSWNYPKGQGLRSLIEETQIHPITALLSLTRKEKQSLLNEDIVHCKQLLDQQEVLNQLRFSHSKRSKIIKEAEEVCTV</sequence>
<dbReference type="EC" id="3.1.21.-" evidence="5"/>
<proteinExistence type="predicted"/>
<evidence type="ECO:0000256" key="1">
    <source>
        <dbReference type="ARBA" id="ARBA00022741"/>
    </source>
</evidence>
<dbReference type="RefSeq" id="WP_255134277.1">
    <property type="nucleotide sequence ID" value="NZ_JANDBC010000001.1"/>
</dbReference>
<dbReference type="GO" id="GO:0009307">
    <property type="term" value="P:DNA restriction-modification system"/>
    <property type="evidence" value="ECO:0007669"/>
    <property type="project" value="InterPro"/>
</dbReference>
<dbReference type="InterPro" id="IPR011856">
    <property type="entry name" value="tRNA_endonuc-like_dom_sf"/>
</dbReference>
<evidence type="ECO:0000313" key="5">
    <source>
        <dbReference type="EMBL" id="MCP9291410.1"/>
    </source>
</evidence>
<dbReference type="InterPro" id="IPR007560">
    <property type="entry name" value="Restrct_endonuc_IV_Mrr"/>
</dbReference>
<name>A0A9X2L380_9BACT</name>
<dbReference type="EMBL" id="JANDBC010000001">
    <property type="protein sequence ID" value="MCP9291410.1"/>
    <property type="molecule type" value="Genomic_DNA"/>
</dbReference>
<dbReference type="InterPro" id="IPR005144">
    <property type="entry name" value="ATP-cone_dom"/>
</dbReference>
<dbReference type="PROSITE" id="PS51161">
    <property type="entry name" value="ATP_CONE"/>
    <property type="match status" value="1"/>
</dbReference>
<reference evidence="5" key="1">
    <citation type="submission" date="2022-06" db="EMBL/GenBank/DDBJ databases">
        <title>Gracilimonas sp. CAU 1638 isolated from sea sediment.</title>
        <authorList>
            <person name="Kim W."/>
        </authorList>
    </citation>
    <scope>NUCLEOTIDE SEQUENCE</scope>
    <source>
        <strain evidence="5">CAU 1638</strain>
    </source>
</reference>
<evidence type="ECO:0000259" key="4">
    <source>
        <dbReference type="PROSITE" id="PS51161"/>
    </source>
</evidence>
<comment type="caution">
    <text evidence="5">The sequence shown here is derived from an EMBL/GenBank/DDBJ whole genome shotgun (WGS) entry which is preliminary data.</text>
</comment>
<feature type="domain" description="ATP-cone" evidence="4">
    <location>
        <begin position="4"/>
        <end position="89"/>
    </location>
</feature>
<keyword evidence="5" id="KW-0540">Nuclease</keyword>
<dbReference type="Gene3D" id="3.40.1350.10">
    <property type="match status" value="1"/>
</dbReference>
<dbReference type="SUPFAM" id="SSF52980">
    <property type="entry name" value="Restriction endonuclease-like"/>
    <property type="match status" value="1"/>
</dbReference>
<dbReference type="AlphaFoldDB" id="A0A9X2L380"/>
<dbReference type="GO" id="GO:0004519">
    <property type="term" value="F:endonuclease activity"/>
    <property type="evidence" value="ECO:0007669"/>
    <property type="project" value="UniProtKB-KW"/>
</dbReference>
<evidence type="ECO:0000313" key="6">
    <source>
        <dbReference type="Proteomes" id="UP001139125"/>
    </source>
</evidence>
<dbReference type="Pfam" id="PF04471">
    <property type="entry name" value="Mrr_cat"/>
    <property type="match status" value="1"/>
</dbReference>
<organism evidence="5 6">
    <name type="scientific">Gracilimonas sediminicola</name>
    <dbReference type="NCBI Taxonomy" id="2952158"/>
    <lineage>
        <taxon>Bacteria</taxon>
        <taxon>Pseudomonadati</taxon>
        <taxon>Balneolota</taxon>
        <taxon>Balneolia</taxon>
        <taxon>Balneolales</taxon>
        <taxon>Balneolaceae</taxon>
        <taxon>Gracilimonas</taxon>
    </lineage>
</organism>
<evidence type="ECO:0000256" key="2">
    <source>
        <dbReference type="ARBA" id="ARBA00022840"/>
    </source>
</evidence>
<keyword evidence="1 3" id="KW-0547">Nucleotide-binding</keyword>
<keyword evidence="2 3" id="KW-0067">ATP-binding</keyword>
<dbReference type="GO" id="GO:0016787">
    <property type="term" value="F:hydrolase activity"/>
    <property type="evidence" value="ECO:0007669"/>
    <property type="project" value="UniProtKB-KW"/>
</dbReference>
<accession>A0A9X2L380</accession>
<keyword evidence="5" id="KW-0378">Hydrolase</keyword>
<dbReference type="GO" id="GO:0003677">
    <property type="term" value="F:DNA binding"/>
    <property type="evidence" value="ECO:0007669"/>
    <property type="project" value="InterPro"/>
</dbReference>
<dbReference type="InterPro" id="IPR011335">
    <property type="entry name" value="Restrct_endonuc-II-like"/>
</dbReference>
<dbReference type="GO" id="GO:0005524">
    <property type="term" value="F:ATP binding"/>
    <property type="evidence" value="ECO:0007669"/>
    <property type="project" value="UniProtKB-UniRule"/>
</dbReference>
<protein>
    <submittedName>
        <fullName evidence="5">Restriction endonuclease</fullName>
        <ecNumber evidence="5">3.1.21.-</ecNumber>
    </submittedName>
</protein>
<dbReference type="CDD" id="cd22308">
    <property type="entry name" value="Af1548-like"/>
    <property type="match status" value="1"/>
</dbReference>
<gene>
    <name evidence="5" type="ORF">NM125_07420</name>
</gene>